<protein>
    <submittedName>
        <fullName evidence="2">Uncharacterized protein</fullName>
    </submittedName>
</protein>
<comment type="caution">
    <text evidence="2">The sequence shown here is derived from an EMBL/GenBank/DDBJ whole genome shotgun (WGS) entry which is preliminary data.</text>
</comment>
<dbReference type="AlphaFoldDB" id="A0A933RTF9"/>
<evidence type="ECO:0000313" key="2">
    <source>
        <dbReference type="EMBL" id="MBI5127965.1"/>
    </source>
</evidence>
<organism evidence="2 3">
    <name type="scientific">Rhodopseudomonas palustris</name>
    <dbReference type="NCBI Taxonomy" id="1076"/>
    <lineage>
        <taxon>Bacteria</taxon>
        <taxon>Pseudomonadati</taxon>
        <taxon>Pseudomonadota</taxon>
        <taxon>Alphaproteobacteria</taxon>
        <taxon>Hyphomicrobiales</taxon>
        <taxon>Nitrobacteraceae</taxon>
        <taxon>Rhodopseudomonas</taxon>
    </lineage>
</organism>
<sequence length="170" mass="18047">MPEVDGETNQTGGLSAPDETTAALARAFDSAWERFIGVEGSRADTDANRKRLAAKIVALSRAGQIDEDTIAQSALIHLCVLAEAARLGNQPHEAADPGSDPQKAPHAQAFNPQTVAAMSAALEQCVETLPLQTPSSALQFLSARILEAASRGEQDPERLSQHALEALRNR</sequence>
<evidence type="ECO:0000313" key="3">
    <source>
        <dbReference type="Proteomes" id="UP000782519"/>
    </source>
</evidence>
<proteinExistence type="predicted"/>
<dbReference type="EMBL" id="JACRJB010000004">
    <property type="protein sequence ID" value="MBI5127965.1"/>
    <property type="molecule type" value="Genomic_DNA"/>
</dbReference>
<evidence type="ECO:0000256" key="1">
    <source>
        <dbReference type="SAM" id="MobiDB-lite"/>
    </source>
</evidence>
<accession>A0A933RTF9</accession>
<feature type="region of interest" description="Disordered" evidence="1">
    <location>
        <begin position="1"/>
        <end position="20"/>
    </location>
</feature>
<dbReference type="Proteomes" id="UP000782519">
    <property type="component" value="Unassembled WGS sequence"/>
</dbReference>
<gene>
    <name evidence="2" type="ORF">HZA66_00860</name>
</gene>
<feature type="region of interest" description="Disordered" evidence="1">
    <location>
        <begin position="150"/>
        <end position="170"/>
    </location>
</feature>
<name>A0A933RTF9_RHOPL</name>
<reference evidence="2" key="1">
    <citation type="submission" date="2020-07" db="EMBL/GenBank/DDBJ databases">
        <title>Huge and variable diversity of episymbiotic CPR bacteria and DPANN archaea in groundwater ecosystems.</title>
        <authorList>
            <person name="He C.Y."/>
            <person name="Keren R."/>
            <person name="Whittaker M."/>
            <person name="Farag I.F."/>
            <person name="Doudna J."/>
            <person name="Cate J.H.D."/>
            <person name="Banfield J.F."/>
        </authorList>
    </citation>
    <scope>NUCLEOTIDE SEQUENCE</scope>
    <source>
        <strain evidence="2">NC_groundwater_1818_Pr3_B-0.1um_66_35</strain>
    </source>
</reference>